<feature type="compositionally biased region" description="Acidic residues" evidence="1">
    <location>
        <begin position="151"/>
        <end position="164"/>
    </location>
</feature>
<gene>
    <name evidence="2" type="ORF">SAMN05216199_1098</name>
</gene>
<dbReference type="AlphaFoldDB" id="A0A1H9RRU5"/>
<protein>
    <recommendedName>
        <fullName evidence="4">DUF1269 domain-containing protein</fullName>
    </recommendedName>
</protein>
<dbReference type="InterPro" id="IPR046288">
    <property type="entry name" value="DUF6325"/>
</dbReference>
<evidence type="ECO:0008006" key="4">
    <source>
        <dbReference type="Google" id="ProtNLM"/>
    </source>
</evidence>
<sequence length="171" mass="18043">MTDQLTRESAEPVDELGPVDWLVVEFPGSQFKGEIAPALDDLVEAGTIRVLDLVLIKKDEDGSVGFFEISDLDEGELGGIVAYETELATLLAAEDVEAVAAAVEPGSSAGLLVWENTWAAPFASAVRRAGGQLVANGRIPVQAILAAIEADLGEDDDDETDEDSEARTEGE</sequence>
<dbReference type="Proteomes" id="UP000199019">
    <property type="component" value="Unassembled WGS sequence"/>
</dbReference>
<evidence type="ECO:0000256" key="1">
    <source>
        <dbReference type="SAM" id="MobiDB-lite"/>
    </source>
</evidence>
<accession>A0A1H9RRU5</accession>
<name>A0A1H9RRU5_9MICO</name>
<proteinExistence type="predicted"/>
<dbReference type="STRING" id="587636.SAMN05216199_1098"/>
<evidence type="ECO:0000313" key="3">
    <source>
        <dbReference type="Proteomes" id="UP000199019"/>
    </source>
</evidence>
<dbReference type="OrthoDB" id="1779644at2"/>
<feature type="region of interest" description="Disordered" evidence="1">
    <location>
        <begin position="150"/>
        <end position="171"/>
    </location>
</feature>
<dbReference type="RefSeq" id="WP_091755965.1">
    <property type="nucleotide sequence ID" value="NZ_FOHB01000001.1"/>
</dbReference>
<keyword evidence="3" id="KW-1185">Reference proteome</keyword>
<organism evidence="2 3">
    <name type="scientific">Pedococcus cremeus</name>
    <dbReference type="NCBI Taxonomy" id="587636"/>
    <lineage>
        <taxon>Bacteria</taxon>
        <taxon>Bacillati</taxon>
        <taxon>Actinomycetota</taxon>
        <taxon>Actinomycetes</taxon>
        <taxon>Micrococcales</taxon>
        <taxon>Intrasporangiaceae</taxon>
        <taxon>Pedococcus</taxon>
    </lineage>
</organism>
<evidence type="ECO:0000313" key="2">
    <source>
        <dbReference type="EMBL" id="SER75532.1"/>
    </source>
</evidence>
<dbReference type="EMBL" id="FOHB01000001">
    <property type="protein sequence ID" value="SER75532.1"/>
    <property type="molecule type" value="Genomic_DNA"/>
</dbReference>
<dbReference type="Pfam" id="PF19850">
    <property type="entry name" value="DUF6325"/>
    <property type="match status" value="1"/>
</dbReference>
<reference evidence="3" key="1">
    <citation type="submission" date="2016-10" db="EMBL/GenBank/DDBJ databases">
        <authorList>
            <person name="Varghese N."/>
            <person name="Submissions S."/>
        </authorList>
    </citation>
    <scope>NUCLEOTIDE SEQUENCE [LARGE SCALE GENOMIC DNA]</scope>
    <source>
        <strain evidence="3">CGMCC 1.6963</strain>
    </source>
</reference>